<dbReference type="PANTHER" id="PTHR46082:SF11">
    <property type="entry name" value="AAA+ ATPASE DOMAIN-CONTAINING PROTEIN-RELATED"/>
    <property type="match status" value="1"/>
</dbReference>
<sequence>MADGELDTKSHRDYTVGWICALSKEQTAATAMLDKRHVDLAKPHHDNNTYTLGSIGKHNVVIACLPEGRYGNNAAANVVTLLAGTFPSVRSCLLVGIGGGIPSKRCGSAMSWSGDLGTSTPA</sequence>
<dbReference type="InterPro" id="IPR053137">
    <property type="entry name" value="NLR-like"/>
</dbReference>
<dbReference type="PANTHER" id="PTHR46082">
    <property type="entry name" value="ATP/GTP-BINDING PROTEIN-RELATED"/>
    <property type="match status" value="1"/>
</dbReference>
<reference evidence="1 2" key="1">
    <citation type="submission" date="2024-09" db="EMBL/GenBank/DDBJ databases">
        <title>Itraconazole resistance in Madurella fahalii resulting from another homologue of gene encoding cytochrome P450 14-alpha sterol demethylase (CYP51).</title>
        <authorList>
            <person name="Yoshioka I."/>
            <person name="Fahal A.H."/>
            <person name="Kaneko S."/>
            <person name="Yaguchi T."/>
        </authorList>
    </citation>
    <scope>NUCLEOTIDE SEQUENCE [LARGE SCALE GENOMIC DNA]</scope>
    <source>
        <strain evidence="1 2">IFM 68171</strain>
    </source>
</reference>
<dbReference type="Gene3D" id="3.40.50.1580">
    <property type="entry name" value="Nucleoside phosphorylase domain"/>
    <property type="match status" value="1"/>
</dbReference>
<dbReference type="EMBL" id="BAAFSV010000001">
    <property type="protein sequence ID" value="GAB1310131.1"/>
    <property type="molecule type" value="Genomic_DNA"/>
</dbReference>
<protein>
    <submittedName>
        <fullName evidence="1">Kinesin</fullName>
    </submittedName>
</protein>
<dbReference type="InterPro" id="IPR035994">
    <property type="entry name" value="Nucleoside_phosphorylase_sf"/>
</dbReference>
<keyword evidence="2" id="KW-1185">Reference proteome</keyword>
<accession>A0ABQ0FX93</accession>
<dbReference type="Proteomes" id="UP001628179">
    <property type="component" value="Unassembled WGS sequence"/>
</dbReference>
<dbReference type="GeneID" id="98171086"/>
<comment type="caution">
    <text evidence="1">The sequence shown here is derived from an EMBL/GenBank/DDBJ whole genome shotgun (WGS) entry which is preliminary data.</text>
</comment>
<organism evidence="1 2">
    <name type="scientific">Madurella fahalii</name>
    <dbReference type="NCBI Taxonomy" id="1157608"/>
    <lineage>
        <taxon>Eukaryota</taxon>
        <taxon>Fungi</taxon>
        <taxon>Dikarya</taxon>
        <taxon>Ascomycota</taxon>
        <taxon>Pezizomycotina</taxon>
        <taxon>Sordariomycetes</taxon>
        <taxon>Sordariomycetidae</taxon>
        <taxon>Sordariales</taxon>
        <taxon>Sordariales incertae sedis</taxon>
        <taxon>Madurella</taxon>
    </lineage>
</organism>
<gene>
    <name evidence="1" type="ORF">MFIFM68171_00341</name>
</gene>
<evidence type="ECO:0000313" key="2">
    <source>
        <dbReference type="Proteomes" id="UP001628179"/>
    </source>
</evidence>
<dbReference type="SUPFAM" id="SSF53167">
    <property type="entry name" value="Purine and uridine phosphorylases"/>
    <property type="match status" value="1"/>
</dbReference>
<name>A0ABQ0FX93_9PEZI</name>
<evidence type="ECO:0000313" key="1">
    <source>
        <dbReference type="EMBL" id="GAB1310131.1"/>
    </source>
</evidence>
<dbReference type="RefSeq" id="XP_070911864.1">
    <property type="nucleotide sequence ID" value="XM_071055763.1"/>
</dbReference>
<proteinExistence type="predicted"/>